<dbReference type="AlphaFoldDB" id="A0A7J9FIR9"/>
<comment type="caution">
    <text evidence="1">The sequence shown here is derived from an EMBL/GenBank/DDBJ whole genome shotgun (WGS) entry which is preliminary data.</text>
</comment>
<protein>
    <submittedName>
        <fullName evidence="1">Uncharacterized protein</fullName>
    </submittedName>
</protein>
<proteinExistence type="predicted"/>
<name>A0A7J9FIR9_9ROSI</name>
<keyword evidence="2" id="KW-1185">Reference proteome</keyword>
<organism evidence="1 2">
    <name type="scientific">Gossypium trilobum</name>
    <dbReference type="NCBI Taxonomy" id="34281"/>
    <lineage>
        <taxon>Eukaryota</taxon>
        <taxon>Viridiplantae</taxon>
        <taxon>Streptophyta</taxon>
        <taxon>Embryophyta</taxon>
        <taxon>Tracheophyta</taxon>
        <taxon>Spermatophyta</taxon>
        <taxon>Magnoliopsida</taxon>
        <taxon>eudicotyledons</taxon>
        <taxon>Gunneridae</taxon>
        <taxon>Pentapetalae</taxon>
        <taxon>rosids</taxon>
        <taxon>malvids</taxon>
        <taxon>Malvales</taxon>
        <taxon>Malvaceae</taxon>
        <taxon>Malvoideae</taxon>
        <taxon>Gossypium</taxon>
    </lineage>
</organism>
<accession>A0A7J9FIR9</accession>
<gene>
    <name evidence="1" type="ORF">Gotri_027445</name>
</gene>
<evidence type="ECO:0000313" key="2">
    <source>
        <dbReference type="Proteomes" id="UP000593568"/>
    </source>
</evidence>
<dbReference type="EMBL" id="JABEZW010218021">
    <property type="protein sequence ID" value="MBA0785200.1"/>
    <property type="molecule type" value="Genomic_DNA"/>
</dbReference>
<sequence length="61" mass="6965">MLGHTSLRSLELANLAGGLSRWQHCTGRCAGQQNQIKKKLEVAYHYYNHGLGFAFHFYVLE</sequence>
<evidence type="ECO:0000313" key="1">
    <source>
        <dbReference type="EMBL" id="MBA0785200.1"/>
    </source>
</evidence>
<reference evidence="1 2" key="1">
    <citation type="journal article" date="2019" name="Genome Biol. Evol.">
        <title>Insights into the evolution of the New World diploid cottons (Gossypium, subgenus Houzingenia) based on genome sequencing.</title>
        <authorList>
            <person name="Grover C.E."/>
            <person name="Arick M.A. 2nd"/>
            <person name="Thrash A."/>
            <person name="Conover J.L."/>
            <person name="Sanders W.S."/>
            <person name="Peterson D.G."/>
            <person name="Frelichowski J.E."/>
            <person name="Scheffler J.A."/>
            <person name="Scheffler B.E."/>
            <person name="Wendel J.F."/>
        </authorList>
    </citation>
    <scope>NUCLEOTIDE SEQUENCE [LARGE SCALE GENOMIC DNA]</scope>
    <source>
        <strain evidence="1">8</strain>
        <tissue evidence="1">Leaf</tissue>
    </source>
</reference>
<dbReference type="Proteomes" id="UP000593568">
    <property type="component" value="Unassembled WGS sequence"/>
</dbReference>